<dbReference type="PANTHER" id="PTHR48083">
    <property type="entry name" value="MEDIUM-CHAIN SPECIFIC ACYL-COA DEHYDROGENASE, MITOCHONDRIAL-RELATED"/>
    <property type="match status" value="1"/>
</dbReference>
<sequence length="320" mass="34701">MNIELSKEAADYGHEAIRAFEAAGGDRLIQDTEAEPGRRAERSEPVLAQLGAWELAPRRDADDLEAAGALCRSAGYWALPYPLAERLARPVDGDADGLIVITESDPRAAVAEVDLRWSAVTLEGARFHARALPTAEPARSTAFVASLRLSGREQAGTDEAALALTLNCWTLLGMLDRAVELTRSHVQMRTQFGQPLAKFQSVQFQLADAEVERSGVDILAKYALWSVQCGRGDALGDALAARLAALEAAEKIFRTAHQLHGAVGFCDESTLSWHSRYSLPLRRLPWARSGTSDRLTTHLGATGPAGLFDDDREAVDASWQ</sequence>
<feature type="domain" description="Acyl-CoA dehydrogenase/oxidase C-terminal" evidence="3">
    <location>
        <begin position="167"/>
        <end position="276"/>
    </location>
</feature>
<evidence type="ECO:0000313" key="4">
    <source>
        <dbReference type="EMBL" id="NKY50920.1"/>
    </source>
</evidence>
<dbReference type="EMBL" id="JAAXOP010000005">
    <property type="protein sequence ID" value="NKY50920.1"/>
    <property type="molecule type" value="Genomic_DNA"/>
</dbReference>
<dbReference type="Pfam" id="PF00441">
    <property type="entry name" value="Acyl-CoA_dh_1"/>
    <property type="match status" value="1"/>
</dbReference>
<protein>
    <submittedName>
        <fullName evidence="4">Acyl-CoA dehydrogenase</fullName>
    </submittedName>
</protein>
<dbReference type="SUPFAM" id="SSF47203">
    <property type="entry name" value="Acyl-CoA dehydrogenase C-terminal domain-like"/>
    <property type="match status" value="1"/>
</dbReference>
<name>A0A846XYP4_9NOCA</name>
<accession>A0A846XYP4</accession>
<comment type="caution">
    <text evidence="4">The sequence shown here is derived from an EMBL/GenBank/DDBJ whole genome shotgun (WGS) entry which is preliminary data.</text>
</comment>
<keyword evidence="2" id="KW-0560">Oxidoreductase</keyword>
<dbReference type="GO" id="GO:0003995">
    <property type="term" value="F:acyl-CoA dehydrogenase activity"/>
    <property type="evidence" value="ECO:0007669"/>
    <property type="project" value="TreeGrafter"/>
</dbReference>
<evidence type="ECO:0000313" key="5">
    <source>
        <dbReference type="Proteomes" id="UP000565711"/>
    </source>
</evidence>
<keyword evidence="1" id="KW-0285">Flavoprotein</keyword>
<evidence type="ECO:0000256" key="2">
    <source>
        <dbReference type="ARBA" id="ARBA00023002"/>
    </source>
</evidence>
<proteinExistence type="predicted"/>
<dbReference type="Proteomes" id="UP000565711">
    <property type="component" value="Unassembled WGS sequence"/>
</dbReference>
<dbReference type="InterPro" id="IPR036250">
    <property type="entry name" value="AcylCo_DH-like_C"/>
</dbReference>
<dbReference type="AlphaFoldDB" id="A0A846XYP4"/>
<dbReference type="GO" id="GO:0033539">
    <property type="term" value="P:fatty acid beta-oxidation using acyl-CoA dehydrogenase"/>
    <property type="evidence" value="ECO:0007669"/>
    <property type="project" value="TreeGrafter"/>
</dbReference>
<dbReference type="RefSeq" id="WP_067873785.1">
    <property type="nucleotide sequence ID" value="NZ_JAAXOP010000005.1"/>
</dbReference>
<dbReference type="Gene3D" id="1.20.140.10">
    <property type="entry name" value="Butyryl-CoA Dehydrogenase, subunit A, domain 3"/>
    <property type="match status" value="1"/>
</dbReference>
<evidence type="ECO:0000256" key="1">
    <source>
        <dbReference type="ARBA" id="ARBA00022630"/>
    </source>
</evidence>
<gene>
    <name evidence="4" type="ORF">HGA08_11920</name>
</gene>
<keyword evidence="5" id="KW-1185">Reference proteome</keyword>
<dbReference type="PANTHER" id="PTHR48083:SF2">
    <property type="entry name" value="MEDIUM-CHAIN SPECIFIC ACYL-COA DEHYDROGENASE, MITOCHONDRIAL"/>
    <property type="match status" value="1"/>
</dbReference>
<dbReference type="InterPro" id="IPR050741">
    <property type="entry name" value="Acyl-CoA_dehydrogenase"/>
</dbReference>
<dbReference type="InterPro" id="IPR009075">
    <property type="entry name" value="AcylCo_DH/oxidase_C"/>
</dbReference>
<reference evidence="4 5" key="1">
    <citation type="submission" date="2020-04" db="EMBL/GenBank/DDBJ databases">
        <title>MicrobeNet Type strains.</title>
        <authorList>
            <person name="Nicholson A.C."/>
        </authorList>
    </citation>
    <scope>NUCLEOTIDE SEQUENCE [LARGE SCALE GENOMIC DNA]</scope>
    <source>
        <strain evidence="4 5">JCM 12354</strain>
    </source>
</reference>
<evidence type="ECO:0000259" key="3">
    <source>
        <dbReference type="Pfam" id="PF00441"/>
    </source>
</evidence>
<dbReference type="GO" id="GO:0005737">
    <property type="term" value="C:cytoplasm"/>
    <property type="evidence" value="ECO:0007669"/>
    <property type="project" value="TreeGrafter"/>
</dbReference>
<organism evidence="4 5">
    <name type="scientific">Nocardia vermiculata</name>
    <dbReference type="NCBI Taxonomy" id="257274"/>
    <lineage>
        <taxon>Bacteria</taxon>
        <taxon>Bacillati</taxon>
        <taxon>Actinomycetota</taxon>
        <taxon>Actinomycetes</taxon>
        <taxon>Mycobacteriales</taxon>
        <taxon>Nocardiaceae</taxon>
        <taxon>Nocardia</taxon>
    </lineage>
</organism>